<accession>A0AAV5BSX7</accession>
<evidence type="ECO:0000313" key="8">
    <source>
        <dbReference type="Proteomes" id="UP001054889"/>
    </source>
</evidence>
<evidence type="ECO:0000256" key="4">
    <source>
        <dbReference type="PROSITE-ProRule" id="PRU00146"/>
    </source>
</evidence>
<dbReference type="AlphaFoldDB" id="A0AAV5BSX7"/>
<reference evidence="7" key="1">
    <citation type="journal article" date="2018" name="DNA Res.">
        <title>Multiple hybrid de novo genome assembly of finger millet, an orphan allotetraploid crop.</title>
        <authorList>
            <person name="Hatakeyama M."/>
            <person name="Aluri S."/>
            <person name="Balachadran M.T."/>
            <person name="Sivarajan S.R."/>
            <person name="Patrignani A."/>
            <person name="Gruter S."/>
            <person name="Poveda L."/>
            <person name="Shimizu-Inatsugi R."/>
            <person name="Baeten J."/>
            <person name="Francoijs K.J."/>
            <person name="Nataraja K.N."/>
            <person name="Reddy Y.A.N."/>
            <person name="Phadnis S."/>
            <person name="Ravikumar R.L."/>
            <person name="Schlapbach R."/>
            <person name="Sreeman S.M."/>
            <person name="Shimizu K.K."/>
        </authorList>
    </citation>
    <scope>NUCLEOTIDE SEQUENCE</scope>
</reference>
<dbReference type="PROSITE" id="PS01359">
    <property type="entry name" value="ZF_PHD_1"/>
    <property type="match status" value="1"/>
</dbReference>
<dbReference type="PROSITE" id="PS50016">
    <property type="entry name" value="ZF_PHD_2"/>
    <property type="match status" value="1"/>
</dbReference>
<dbReference type="InterPro" id="IPR019786">
    <property type="entry name" value="Zinc_finger_PHD-type_CS"/>
</dbReference>
<protein>
    <recommendedName>
        <fullName evidence="9">PHD-type domain-containing protein</fullName>
    </recommendedName>
</protein>
<organism evidence="7 8">
    <name type="scientific">Eleusine coracana subsp. coracana</name>
    <dbReference type="NCBI Taxonomy" id="191504"/>
    <lineage>
        <taxon>Eukaryota</taxon>
        <taxon>Viridiplantae</taxon>
        <taxon>Streptophyta</taxon>
        <taxon>Embryophyta</taxon>
        <taxon>Tracheophyta</taxon>
        <taxon>Spermatophyta</taxon>
        <taxon>Magnoliopsida</taxon>
        <taxon>Liliopsida</taxon>
        <taxon>Poales</taxon>
        <taxon>Poaceae</taxon>
        <taxon>PACMAD clade</taxon>
        <taxon>Chloridoideae</taxon>
        <taxon>Cynodonteae</taxon>
        <taxon>Eleusininae</taxon>
        <taxon>Eleusine</taxon>
    </lineage>
</organism>
<dbReference type="GO" id="GO:0008270">
    <property type="term" value="F:zinc ion binding"/>
    <property type="evidence" value="ECO:0007669"/>
    <property type="project" value="UniProtKB-KW"/>
</dbReference>
<dbReference type="InterPro" id="IPR019787">
    <property type="entry name" value="Znf_PHD-finger"/>
</dbReference>
<dbReference type="Gene3D" id="3.30.40.10">
    <property type="entry name" value="Zinc/RING finger domain, C3HC4 (zinc finger)"/>
    <property type="match status" value="1"/>
</dbReference>
<evidence type="ECO:0000256" key="3">
    <source>
        <dbReference type="ARBA" id="ARBA00022833"/>
    </source>
</evidence>
<sequence>MTPKWNECSLNNYRELSSLVNGECKSAVIETTPSYTSYFGVPTANRMCSLSAQKKDGNVYKRRKMDKDSNSLAAYEEAKESTIQSCTTSKDHSSLLKPIVPSETMVLSSKANTTDLILDIEEPTGSSIGANPIEPITELTSSKDLCIAILKENGVITESRTRITEEEFTDANPLLACNTCGAMEHLLKMLMCDSCEAAFHLSCCNPGIKELPANEWFCNTCYLKKPKRVYGKQREGKVKPSANTNQKPHGMSHIEYMLKDTEQYVSGARIGIGFQADVPEWSGPTSSTDDYFDEPYEFDPVELNQLNWQKMSNENRASIGNWIQCQERGKFGDSDKICGKWRRYDILSHGSSCRAPLSAVQSDDWDCSCCLLWDPARADCAVPQELKTSEVLKQMKFVNMVSSVRCKGPTGWPKQKAYVNSRIIVVIPDVIYDTME</sequence>
<dbReference type="SUPFAM" id="SSF57903">
    <property type="entry name" value="FYVE/PHD zinc finger"/>
    <property type="match status" value="1"/>
</dbReference>
<dbReference type="Pfam" id="PF00628">
    <property type="entry name" value="PHD"/>
    <property type="match status" value="1"/>
</dbReference>
<evidence type="ECO:0000256" key="1">
    <source>
        <dbReference type="ARBA" id="ARBA00022723"/>
    </source>
</evidence>
<keyword evidence="2 4" id="KW-0863">Zinc-finger</keyword>
<keyword evidence="1" id="KW-0479">Metal-binding</keyword>
<name>A0AAV5BSX7_ELECO</name>
<feature type="domain" description="PHD-type" evidence="5">
    <location>
        <begin position="174"/>
        <end position="224"/>
    </location>
</feature>
<evidence type="ECO:0000313" key="7">
    <source>
        <dbReference type="EMBL" id="GJM88683.1"/>
    </source>
</evidence>
<dbReference type="InterPro" id="IPR013083">
    <property type="entry name" value="Znf_RING/FYVE/PHD"/>
</dbReference>
<dbReference type="EMBL" id="BQKI01000002">
    <property type="protein sequence ID" value="GJM88683.1"/>
    <property type="molecule type" value="Genomic_DNA"/>
</dbReference>
<evidence type="ECO:0008006" key="9">
    <source>
        <dbReference type="Google" id="ProtNLM"/>
    </source>
</evidence>
<dbReference type="InterPro" id="IPR011124">
    <property type="entry name" value="Znf_CW"/>
</dbReference>
<keyword evidence="8" id="KW-1185">Reference proteome</keyword>
<dbReference type="Proteomes" id="UP001054889">
    <property type="component" value="Unassembled WGS sequence"/>
</dbReference>
<reference evidence="7" key="2">
    <citation type="submission" date="2021-12" db="EMBL/GenBank/DDBJ databases">
        <title>Resequencing data analysis of finger millet.</title>
        <authorList>
            <person name="Hatakeyama M."/>
            <person name="Aluri S."/>
            <person name="Balachadran M.T."/>
            <person name="Sivarajan S.R."/>
            <person name="Poveda L."/>
            <person name="Shimizu-Inatsugi R."/>
            <person name="Schlapbach R."/>
            <person name="Sreeman S.M."/>
            <person name="Shimizu K.K."/>
        </authorList>
    </citation>
    <scope>NUCLEOTIDE SEQUENCE</scope>
</reference>
<dbReference type="SMART" id="SM00249">
    <property type="entry name" value="PHD"/>
    <property type="match status" value="1"/>
</dbReference>
<dbReference type="Gene3D" id="3.30.40.100">
    <property type="match status" value="1"/>
</dbReference>
<evidence type="ECO:0000256" key="2">
    <source>
        <dbReference type="ARBA" id="ARBA00022771"/>
    </source>
</evidence>
<keyword evidence="3" id="KW-0862">Zinc</keyword>
<proteinExistence type="predicted"/>
<gene>
    <name evidence="7" type="primary">ga04775</name>
    <name evidence="7" type="ORF">PR202_ga04775</name>
</gene>
<dbReference type="InterPro" id="IPR011011">
    <property type="entry name" value="Znf_FYVE_PHD"/>
</dbReference>
<dbReference type="PROSITE" id="PS51050">
    <property type="entry name" value="ZF_CW"/>
    <property type="match status" value="1"/>
</dbReference>
<feature type="domain" description="CW-type" evidence="6">
    <location>
        <begin position="316"/>
        <end position="388"/>
    </location>
</feature>
<dbReference type="InterPro" id="IPR001965">
    <property type="entry name" value="Znf_PHD"/>
</dbReference>
<evidence type="ECO:0000259" key="5">
    <source>
        <dbReference type="PROSITE" id="PS50016"/>
    </source>
</evidence>
<evidence type="ECO:0000259" key="6">
    <source>
        <dbReference type="PROSITE" id="PS51050"/>
    </source>
</evidence>
<comment type="caution">
    <text evidence="7">The sequence shown here is derived from an EMBL/GenBank/DDBJ whole genome shotgun (WGS) entry which is preliminary data.</text>
</comment>